<keyword evidence="9" id="KW-0547">Nucleotide-binding</keyword>
<dbReference type="EMBL" id="JAANHZ010000856">
    <property type="protein sequence ID" value="KAG5306103.1"/>
    <property type="molecule type" value="Genomic_DNA"/>
</dbReference>
<keyword evidence="8" id="KW-0552">Olfaction</keyword>
<feature type="non-terminal residue" evidence="22">
    <location>
        <position position="1"/>
    </location>
</feature>
<dbReference type="GO" id="GO:0005634">
    <property type="term" value="C:nucleus"/>
    <property type="evidence" value="ECO:0007669"/>
    <property type="project" value="TreeGrafter"/>
</dbReference>
<keyword evidence="5" id="KW-0716">Sensory transduction</keyword>
<dbReference type="InterPro" id="IPR050339">
    <property type="entry name" value="CC_SR_Kinase"/>
</dbReference>
<evidence type="ECO:0000256" key="17">
    <source>
        <dbReference type="ARBA" id="ARBA00042914"/>
    </source>
</evidence>
<dbReference type="GO" id="GO:0005737">
    <property type="term" value="C:cytoplasm"/>
    <property type="evidence" value="ECO:0007669"/>
    <property type="project" value="TreeGrafter"/>
</dbReference>
<comment type="caution">
    <text evidence="22">The sequence shown here is derived from an EMBL/GenBank/DDBJ whole genome shotgun (WGS) entry which is preliminary data.</text>
</comment>
<evidence type="ECO:0000256" key="2">
    <source>
        <dbReference type="ARBA" id="ARBA00012513"/>
    </source>
</evidence>
<keyword evidence="4" id="KW-0597">Phosphoprotein</keyword>
<evidence type="ECO:0000256" key="7">
    <source>
        <dbReference type="ARBA" id="ARBA00022692"/>
    </source>
</evidence>
<dbReference type="GO" id="GO:0005549">
    <property type="term" value="F:odorant binding"/>
    <property type="evidence" value="ECO:0007669"/>
    <property type="project" value="InterPro"/>
</dbReference>
<keyword evidence="14" id="KW-0675">Receptor</keyword>
<organism evidence="22 23">
    <name type="scientific">Acromyrmex insinuator</name>
    <dbReference type="NCBI Taxonomy" id="230686"/>
    <lineage>
        <taxon>Eukaryota</taxon>
        <taxon>Metazoa</taxon>
        <taxon>Ecdysozoa</taxon>
        <taxon>Arthropoda</taxon>
        <taxon>Hexapoda</taxon>
        <taxon>Insecta</taxon>
        <taxon>Pterygota</taxon>
        <taxon>Neoptera</taxon>
        <taxon>Endopterygota</taxon>
        <taxon>Hymenoptera</taxon>
        <taxon>Apocrita</taxon>
        <taxon>Aculeata</taxon>
        <taxon>Formicoidea</taxon>
        <taxon>Formicidae</taxon>
        <taxon>Myrmicinae</taxon>
        <taxon>Acromyrmex</taxon>
    </lineage>
</organism>
<feature type="region of interest" description="Disordered" evidence="19">
    <location>
        <begin position="653"/>
        <end position="683"/>
    </location>
</feature>
<dbReference type="InterPro" id="IPR000719">
    <property type="entry name" value="Prot_kinase_dom"/>
</dbReference>
<evidence type="ECO:0000256" key="18">
    <source>
        <dbReference type="SAM" id="Coils"/>
    </source>
</evidence>
<evidence type="ECO:0000256" key="20">
    <source>
        <dbReference type="SAM" id="Phobius"/>
    </source>
</evidence>
<keyword evidence="15" id="KW-0807">Transducer</keyword>
<evidence type="ECO:0000256" key="13">
    <source>
        <dbReference type="ARBA" id="ARBA00023136"/>
    </source>
</evidence>
<feature type="coiled-coil region" evidence="18">
    <location>
        <begin position="976"/>
        <end position="1003"/>
    </location>
</feature>
<protein>
    <recommendedName>
        <fullName evidence="2">non-specific serine/threonine protein kinase</fullName>
        <ecNumber evidence="2">2.7.11.1</ecNumber>
    </recommendedName>
    <alternativeName>
        <fullName evidence="17">Heme-regulated eukaryotic initiation factor eIF-2-alpha kinase</fullName>
    </alternativeName>
</protein>
<comment type="subcellular location">
    <subcellularLocation>
        <location evidence="1">Membrane</location>
        <topology evidence="1">Multi-pass membrane protein</topology>
    </subcellularLocation>
</comment>
<evidence type="ECO:0000256" key="9">
    <source>
        <dbReference type="ARBA" id="ARBA00022741"/>
    </source>
</evidence>
<feature type="domain" description="Protein kinase" evidence="21">
    <location>
        <begin position="580"/>
        <end position="969"/>
    </location>
</feature>
<dbReference type="SMART" id="SM00220">
    <property type="entry name" value="S_TKc"/>
    <property type="match status" value="1"/>
</dbReference>
<dbReference type="Gene3D" id="1.10.510.10">
    <property type="entry name" value="Transferase(Phosphotransferase) domain 1"/>
    <property type="match status" value="1"/>
</dbReference>
<feature type="non-terminal residue" evidence="22">
    <location>
        <position position="1014"/>
    </location>
</feature>
<keyword evidence="18" id="KW-0175">Coiled coil</keyword>
<keyword evidence="13 20" id="KW-0472">Membrane</keyword>
<keyword evidence="7 20" id="KW-0812">Transmembrane</keyword>
<evidence type="ECO:0000256" key="5">
    <source>
        <dbReference type="ARBA" id="ARBA00022606"/>
    </source>
</evidence>
<feature type="transmembrane region" description="Helical" evidence="20">
    <location>
        <begin position="39"/>
        <end position="62"/>
    </location>
</feature>
<keyword evidence="12 20" id="KW-1133">Transmembrane helix</keyword>
<dbReference type="GO" id="GO:0016020">
    <property type="term" value="C:membrane"/>
    <property type="evidence" value="ECO:0007669"/>
    <property type="project" value="UniProtKB-SubCell"/>
</dbReference>
<feature type="transmembrane region" description="Helical" evidence="20">
    <location>
        <begin position="69"/>
        <end position="91"/>
    </location>
</feature>
<keyword evidence="23" id="KW-1185">Reference proteome</keyword>
<keyword evidence="3" id="KW-0723">Serine/threonine-protein kinase</keyword>
<keyword evidence="6" id="KW-0808">Transferase</keyword>
<dbReference type="PROSITE" id="PS50011">
    <property type="entry name" value="PROTEIN_KINASE_DOM"/>
    <property type="match status" value="1"/>
</dbReference>
<accession>A0A836E8Y1</accession>
<evidence type="ECO:0000256" key="11">
    <source>
        <dbReference type="ARBA" id="ARBA00022840"/>
    </source>
</evidence>
<keyword evidence="11" id="KW-0067">ATP-binding</keyword>
<evidence type="ECO:0000256" key="8">
    <source>
        <dbReference type="ARBA" id="ARBA00022725"/>
    </source>
</evidence>
<evidence type="ECO:0000313" key="22">
    <source>
        <dbReference type="EMBL" id="KAG5306103.1"/>
    </source>
</evidence>
<dbReference type="PANTHER" id="PTHR11042">
    <property type="entry name" value="EUKARYOTIC TRANSLATION INITIATION FACTOR 2-ALPHA KINASE EIF2-ALPHA KINASE -RELATED"/>
    <property type="match status" value="1"/>
</dbReference>
<dbReference type="PANTHER" id="PTHR11042:SF187">
    <property type="entry name" value="EUKARYOTIC TRANSLATION INITIATION FACTOR 2-ALPHA KINASE 2"/>
    <property type="match status" value="1"/>
</dbReference>
<dbReference type="GO" id="GO:0007165">
    <property type="term" value="P:signal transduction"/>
    <property type="evidence" value="ECO:0007669"/>
    <property type="project" value="UniProtKB-KW"/>
</dbReference>
<dbReference type="PROSITE" id="PS00108">
    <property type="entry name" value="PROTEIN_KINASE_ST"/>
    <property type="match status" value="1"/>
</dbReference>
<dbReference type="InterPro" id="IPR004117">
    <property type="entry name" value="7tm6_olfct_rcpt"/>
</dbReference>
<dbReference type="AlphaFoldDB" id="A0A836E8Y1"/>
<gene>
    <name evidence="22" type="primary">Eif2ak1</name>
    <name evidence="22" type="ORF">G6Z75_0007630</name>
</gene>
<evidence type="ECO:0000256" key="6">
    <source>
        <dbReference type="ARBA" id="ARBA00022679"/>
    </source>
</evidence>
<dbReference type="Pfam" id="PF22949">
    <property type="entry name" value="HRI2_3H"/>
    <property type="match status" value="1"/>
</dbReference>
<evidence type="ECO:0000256" key="19">
    <source>
        <dbReference type="SAM" id="MobiDB-lite"/>
    </source>
</evidence>
<dbReference type="InterPro" id="IPR008271">
    <property type="entry name" value="Ser/Thr_kinase_AS"/>
</dbReference>
<dbReference type="EC" id="2.7.11.1" evidence="2"/>
<dbReference type="InterPro" id="IPR011009">
    <property type="entry name" value="Kinase-like_dom_sf"/>
</dbReference>
<feature type="transmembrane region" description="Helical" evidence="20">
    <location>
        <begin position="16"/>
        <end position="33"/>
    </location>
</feature>
<dbReference type="GO" id="GO:0004694">
    <property type="term" value="F:eukaryotic translation initiation factor 2alpha kinase activity"/>
    <property type="evidence" value="ECO:0007669"/>
    <property type="project" value="TreeGrafter"/>
</dbReference>
<dbReference type="Pfam" id="PF02949">
    <property type="entry name" value="7tm_6"/>
    <property type="match status" value="1"/>
</dbReference>
<evidence type="ECO:0000259" key="21">
    <source>
        <dbReference type="PROSITE" id="PS50011"/>
    </source>
</evidence>
<sequence>VSRKMTDKKDIWKSRYYLVLRTYMIISGIWPYQSLRDRYIHFIPTFTFCFSILIPQLMYVLITSNINEIIESITAAMISVIFSYKVASLIFDKNIKSCLKIIEEDWLSLNTDVERSILQHHTEYGQYLSTSYAVFMHMTQVFYLLKPVILTLLETDIANSTKTITSKLPFRVEYGVDIERYFYPITIHCYLAVFAHVFSTIAVDSLYCILIQHACGMFSIIGHILEEIGKNNDINFHLKRNKIQDDDYKKALDCLRKHLQAIKFAELIESMYTKIFLISVNINMIGGSMTGIHMVMNLDKGVREIAAPMAIYIAQLVHIFLQFWQAQFLLDYSIVPCEPICRGNWYYTSKRCQNLFLLIMSRTISPCRGRQIRGTCTEHVNRQSSVQRLQFGRWNRWNLGADSQYRPRQSTLTGVMERERRELEFSDCGMTENTEQTNHPWNALTTITTFDQGSSNNMRSTFCLDDINKNENRSIAPREQQITQSTGILIESLLRQLCNLLEEDKVRRNQLYYAICDKLHQLQLINDTYNTPEFEILRGQYQHALYHMLTVARGELESENALSISIPRFITPKFRYRDEFREICFIAHGGFGEVYKAQHRLDGIEYAIKKIVMPIDHIETIKQQLNEVWTLAKLKHTNIVSYNAAWMEPLSSSNISSSTDRKSYRSSHRSKHNREETKSYSSSTIDMYTDKKKKQYKVYGNSSDSIFNRSTISQRFEELNSSVNTTGEEIVEKSDIEECTNESYSDVVSFRNSNNNENLDQTIADCIESTSQEVCMYTSKKNRPYMILYIQMALCEQTLEHWLRGKISVIPEPIVKAIFQQILCGVNYMHSQKIVHHDIKPSNIFISTTGQLQIQLGDFGLACPLQKEKHHSVIGTHLYAAPEQLEGKCDRQSDIYSIGIVLTELLIPIKTQMELSSIISSLKNDTVPEVFKRHKWTQLVKQMVRKEPSERPSTNQLLKEFDDDKDVIIDGLKDTIVDLKNDNRIKDNTIQGLQEEIALLKEKVQKLSPSNTTK</sequence>
<comment type="similarity">
    <text evidence="16">Belongs to the protein kinase superfamily. Ser/Thr protein kinase family. GCN2 subfamily.</text>
</comment>
<dbReference type="GO" id="GO:0005524">
    <property type="term" value="F:ATP binding"/>
    <property type="evidence" value="ECO:0007669"/>
    <property type="project" value="UniProtKB-KW"/>
</dbReference>
<dbReference type="Gene3D" id="3.30.200.20">
    <property type="entry name" value="Phosphorylase Kinase, domain 1"/>
    <property type="match status" value="1"/>
</dbReference>
<name>A0A836E8Y1_9HYME</name>
<dbReference type="SUPFAM" id="SSF56112">
    <property type="entry name" value="Protein kinase-like (PK-like)"/>
    <property type="match status" value="1"/>
</dbReference>
<evidence type="ECO:0000256" key="4">
    <source>
        <dbReference type="ARBA" id="ARBA00022553"/>
    </source>
</evidence>
<dbReference type="Pfam" id="PF00069">
    <property type="entry name" value="Pkinase"/>
    <property type="match status" value="1"/>
</dbReference>
<dbReference type="InterPro" id="IPR054521">
    <property type="entry name" value="HRI2_3H"/>
</dbReference>
<keyword evidence="10 22" id="KW-0418">Kinase</keyword>
<proteinExistence type="inferred from homology"/>
<dbReference type="Proteomes" id="UP000667349">
    <property type="component" value="Unassembled WGS sequence"/>
</dbReference>
<evidence type="ECO:0000256" key="3">
    <source>
        <dbReference type="ARBA" id="ARBA00022527"/>
    </source>
</evidence>
<dbReference type="GO" id="GO:0004984">
    <property type="term" value="F:olfactory receptor activity"/>
    <property type="evidence" value="ECO:0007669"/>
    <property type="project" value="InterPro"/>
</dbReference>
<evidence type="ECO:0000256" key="1">
    <source>
        <dbReference type="ARBA" id="ARBA00004141"/>
    </source>
</evidence>
<evidence type="ECO:0000256" key="14">
    <source>
        <dbReference type="ARBA" id="ARBA00023170"/>
    </source>
</evidence>
<evidence type="ECO:0000313" key="23">
    <source>
        <dbReference type="Proteomes" id="UP000667349"/>
    </source>
</evidence>
<evidence type="ECO:0000256" key="12">
    <source>
        <dbReference type="ARBA" id="ARBA00022989"/>
    </source>
</evidence>
<reference evidence="22" key="1">
    <citation type="submission" date="2020-02" db="EMBL/GenBank/DDBJ databases">
        <title>Relaxed selection underlies rapid genomic changes in the transitions from sociality to social parasitism in ants.</title>
        <authorList>
            <person name="Bi X."/>
        </authorList>
    </citation>
    <scope>NUCLEOTIDE SEQUENCE</scope>
    <source>
        <strain evidence="22">BGI-DK2013a</strain>
        <tissue evidence="22">Whole body</tissue>
    </source>
</reference>
<evidence type="ECO:0000256" key="10">
    <source>
        <dbReference type="ARBA" id="ARBA00022777"/>
    </source>
</evidence>
<evidence type="ECO:0000256" key="16">
    <source>
        <dbReference type="ARBA" id="ARBA00037982"/>
    </source>
</evidence>
<evidence type="ECO:0000256" key="15">
    <source>
        <dbReference type="ARBA" id="ARBA00023224"/>
    </source>
</evidence>